<dbReference type="Proteomes" id="UP000078550">
    <property type="component" value="Unassembled WGS sequence"/>
</dbReference>
<reference evidence="3" key="2">
    <citation type="submission" date="2016-05" db="EMBL/GenBank/DDBJ databases">
        <authorList>
            <person name="Lavstsen T."/>
            <person name="Jespersen J.S."/>
        </authorList>
    </citation>
    <scope>NUCLEOTIDE SEQUENCE [LARGE SCALE GENOMIC DNA]</scope>
</reference>
<proteinExistence type="predicted"/>
<dbReference type="EMBL" id="FLRE01000021">
    <property type="protein sequence ID" value="SBT31630.1"/>
    <property type="molecule type" value="Genomic_DNA"/>
</dbReference>
<sequence>MSPRALKVLLHIRTYEYTYASTPLRDVIKNERQMKRSDAHTKQMHPVWGILRIDIEQKGKSDHREEGKEIGTKFTSAMCKQRKEN</sequence>
<evidence type="ECO:0000313" key="4">
    <source>
        <dbReference type="Proteomes" id="UP000078550"/>
    </source>
</evidence>
<feature type="region of interest" description="Disordered" evidence="1">
    <location>
        <begin position="58"/>
        <end position="85"/>
    </location>
</feature>
<evidence type="ECO:0000313" key="3">
    <source>
        <dbReference type="EMBL" id="SBT31630.1"/>
    </source>
</evidence>
<keyword evidence="5" id="KW-1185">Reference proteome</keyword>
<organism evidence="3 4">
    <name type="scientific">Plasmodium ovale wallikeri</name>
    <dbReference type="NCBI Taxonomy" id="864142"/>
    <lineage>
        <taxon>Eukaryota</taxon>
        <taxon>Sar</taxon>
        <taxon>Alveolata</taxon>
        <taxon>Apicomplexa</taxon>
        <taxon>Aconoidasida</taxon>
        <taxon>Haemosporida</taxon>
        <taxon>Plasmodiidae</taxon>
        <taxon>Plasmodium</taxon>
        <taxon>Plasmodium (Plasmodium)</taxon>
    </lineage>
</organism>
<evidence type="ECO:0000313" key="5">
    <source>
        <dbReference type="Proteomes" id="UP000078555"/>
    </source>
</evidence>
<reference evidence="5" key="3">
    <citation type="submission" date="2016-05" db="EMBL/GenBank/DDBJ databases">
        <authorList>
            <person name="Naeem R."/>
        </authorList>
    </citation>
    <scope>NUCLEOTIDE SEQUENCE [LARGE SCALE GENOMIC DNA]</scope>
</reference>
<evidence type="ECO:0000256" key="1">
    <source>
        <dbReference type="SAM" id="MobiDB-lite"/>
    </source>
</evidence>
<feature type="compositionally biased region" description="Basic and acidic residues" evidence="1">
    <location>
        <begin position="58"/>
        <end position="71"/>
    </location>
</feature>
<evidence type="ECO:0000313" key="2">
    <source>
        <dbReference type="EMBL" id="SBT31030.1"/>
    </source>
</evidence>
<name>A0A1A8YJC1_PLAOA</name>
<dbReference type="EMBL" id="FLRD01000011">
    <property type="protein sequence ID" value="SBT31030.1"/>
    <property type="molecule type" value="Genomic_DNA"/>
</dbReference>
<accession>A0A1A8YJC1</accession>
<protein>
    <submittedName>
        <fullName evidence="3">Uncharacterized protein</fullName>
    </submittedName>
</protein>
<gene>
    <name evidence="2" type="ORF">POVWA1_005050</name>
    <name evidence="3" type="ORF">POVWA2_005160</name>
</gene>
<reference evidence="4" key="1">
    <citation type="submission" date="2016-05" db="EMBL/GenBank/DDBJ databases">
        <authorList>
            <person name="Naeem Raeece"/>
        </authorList>
    </citation>
    <scope>NUCLEOTIDE SEQUENCE [LARGE SCALE GENOMIC DNA]</scope>
</reference>
<dbReference type="AlphaFoldDB" id="A0A1A8YJC1"/>
<dbReference type="Proteomes" id="UP000078555">
    <property type="component" value="Unassembled WGS sequence"/>
</dbReference>